<keyword evidence="2" id="KW-1185">Reference proteome</keyword>
<reference evidence="1 2" key="1">
    <citation type="submission" date="2014-04" db="EMBL/GenBank/DDBJ databases">
        <authorList>
            <consortium name="DOE Joint Genome Institute"/>
            <person name="Kuo A."/>
            <person name="Girlanda M."/>
            <person name="Perotto S."/>
            <person name="Kohler A."/>
            <person name="Nagy L.G."/>
            <person name="Floudas D."/>
            <person name="Copeland A."/>
            <person name="Barry K.W."/>
            <person name="Cichocki N."/>
            <person name="Veneault-Fourrey C."/>
            <person name="LaButti K."/>
            <person name="Lindquist E.A."/>
            <person name="Lipzen A."/>
            <person name="Lundell T."/>
            <person name="Morin E."/>
            <person name="Murat C."/>
            <person name="Sun H."/>
            <person name="Tunlid A."/>
            <person name="Henrissat B."/>
            <person name="Grigoriev I.V."/>
            <person name="Hibbett D.S."/>
            <person name="Martin F."/>
            <person name="Nordberg H.P."/>
            <person name="Cantor M.N."/>
            <person name="Hua S.X."/>
        </authorList>
    </citation>
    <scope>NUCLEOTIDE SEQUENCE [LARGE SCALE GENOMIC DNA]</scope>
    <source>
        <strain evidence="1 2">MUT 4182</strain>
    </source>
</reference>
<organism evidence="1 2">
    <name type="scientific">Tulasnella calospora MUT 4182</name>
    <dbReference type="NCBI Taxonomy" id="1051891"/>
    <lineage>
        <taxon>Eukaryota</taxon>
        <taxon>Fungi</taxon>
        <taxon>Dikarya</taxon>
        <taxon>Basidiomycota</taxon>
        <taxon>Agaricomycotina</taxon>
        <taxon>Agaricomycetes</taxon>
        <taxon>Cantharellales</taxon>
        <taxon>Tulasnellaceae</taxon>
        <taxon>Tulasnella</taxon>
    </lineage>
</organism>
<dbReference type="OrthoDB" id="3231550at2759"/>
<reference evidence="2" key="2">
    <citation type="submission" date="2015-01" db="EMBL/GenBank/DDBJ databases">
        <title>Evolutionary Origins and Diversification of the Mycorrhizal Mutualists.</title>
        <authorList>
            <consortium name="DOE Joint Genome Institute"/>
            <consortium name="Mycorrhizal Genomics Consortium"/>
            <person name="Kohler A."/>
            <person name="Kuo A."/>
            <person name="Nagy L.G."/>
            <person name="Floudas D."/>
            <person name="Copeland A."/>
            <person name="Barry K.W."/>
            <person name="Cichocki N."/>
            <person name="Veneault-Fourrey C."/>
            <person name="LaButti K."/>
            <person name="Lindquist E.A."/>
            <person name="Lipzen A."/>
            <person name="Lundell T."/>
            <person name="Morin E."/>
            <person name="Murat C."/>
            <person name="Riley R."/>
            <person name="Ohm R."/>
            <person name="Sun H."/>
            <person name="Tunlid A."/>
            <person name="Henrissat B."/>
            <person name="Grigoriev I.V."/>
            <person name="Hibbett D.S."/>
            <person name="Martin F."/>
        </authorList>
    </citation>
    <scope>NUCLEOTIDE SEQUENCE [LARGE SCALE GENOMIC DNA]</scope>
    <source>
        <strain evidence="2">MUT 4182</strain>
    </source>
</reference>
<dbReference type="AlphaFoldDB" id="A0A0C3PUU5"/>
<dbReference type="HOGENOM" id="CLU_1338400_0_0_1"/>
<dbReference type="EMBL" id="KN823271">
    <property type="protein sequence ID" value="KIO18650.1"/>
    <property type="molecule type" value="Genomic_DNA"/>
</dbReference>
<proteinExistence type="predicted"/>
<protein>
    <submittedName>
        <fullName evidence="1">Uncharacterized protein</fullName>
    </submittedName>
</protein>
<accession>A0A0C3PUU5</accession>
<evidence type="ECO:0000313" key="2">
    <source>
        <dbReference type="Proteomes" id="UP000054248"/>
    </source>
</evidence>
<sequence length="205" mass="21897">MDDLIAAFSSSGNISQEANDLRALQAQLSSSLMMAGPSRAVASRPCPTTPTMGTMDLAQLPPSATPSPQAPVQHSFGAYHQSTAQAVAEDWTEDMMDEEMIEQSLLGLDAHPSHHQPTQSSLGLQNHYAHINPTPVGSPSQYYGGAEDNSFSSYAAMDPFFAAQLQAAQLQQQQQQQQQYFGGFAPARGFGARQSPSSGAFGSRF</sequence>
<name>A0A0C3PUU5_9AGAM</name>
<gene>
    <name evidence="1" type="ORF">M407DRAFT_157377</name>
</gene>
<dbReference type="Proteomes" id="UP000054248">
    <property type="component" value="Unassembled WGS sequence"/>
</dbReference>
<evidence type="ECO:0000313" key="1">
    <source>
        <dbReference type="EMBL" id="KIO18650.1"/>
    </source>
</evidence>